<gene>
    <name evidence="3" type="ORF">A8C32_10000</name>
</gene>
<evidence type="ECO:0000313" key="3">
    <source>
        <dbReference type="EMBL" id="OEK09834.1"/>
    </source>
</evidence>
<evidence type="ECO:0000256" key="1">
    <source>
        <dbReference type="SAM" id="MobiDB-lite"/>
    </source>
</evidence>
<dbReference type="EMBL" id="MDJD01000006">
    <property type="protein sequence ID" value="OEK09834.1"/>
    <property type="molecule type" value="Genomic_DNA"/>
</dbReference>
<sequence length="266" mass="31252">MTDKFYRPITHQGYKSKKVEEGLKNSFHHVPKGVLRKEVLHVQSENVGKNKEFYYVDNNCMSLKTASKVVPIWGGGIMLFTLIVFLWGEDVTDLNTWDIGMFFFIGTPLFFLLFFIFYFFTMPKKEDILDRMRGTITFTGAFWGKNITMPFSKVIFHFSTGGENMVGAYMLQIVRPTNRTFRIFPYGRECYESISGIVWYMDKNRPLPPGTAFDPYRDADFERRKAEGFPPPLYPSQVPTPEATKEQQKERDKYWRDLDYITNIKY</sequence>
<reference evidence="3 4" key="1">
    <citation type="submission" date="2016-05" db="EMBL/GenBank/DDBJ databases">
        <title>Draft Genome Sequence of Algibacter sp. Strain SK-16 Isolated from the Surface Water of Aburatsubo Inlet.</title>
        <authorList>
            <person name="Wong S.-K."/>
            <person name="Yoshizawa S."/>
            <person name="Nakajima Y."/>
            <person name="Ogura Y."/>
            <person name="Tetsuya H."/>
            <person name="Hamasaki K."/>
        </authorList>
    </citation>
    <scope>NUCLEOTIDE SEQUENCE [LARGE SCALE GENOMIC DNA]</scope>
    <source>
        <strain evidence="3 4">SK-16</strain>
    </source>
</reference>
<keyword evidence="2" id="KW-0812">Transmembrane</keyword>
<evidence type="ECO:0000256" key="2">
    <source>
        <dbReference type="SAM" id="Phobius"/>
    </source>
</evidence>
<dbReference type="RefSeq" id="WP_069828494.1">
    <property type="nucleotide sequence ID" value="NZ_MDJD01000006.1"/>
</dbReference>
<dbReference type="STRING" id="1849968.A8C32_10000"/>
<dbReference type="OrthoDB" id="1123332at2"/>
<feature type="transmembrane region" description="Helical" evidence="2">
    <location>
        <begin position="69"/>
        <end position="87"/>
    </location>
</feature>
<evidence type="ECO:0008006" key="5">
    <source>
        <dbReference type="Google" id="ProtNLM"/>
    </source>
</evidence>
<protein>
    <recommendedName>
        <fullName evidence="5">Transmembrane protein</fullName>
    </recommendedName>
</protein>
<keyword evidence="4" id="KW-1185">Reference proteome</keyword>
<keyword evidence="2" id="KW-1133">Transmembrane helix</keyword>
<evidence type="ECO:0000313" key="4">
    <source>
        <dbReference type="Proteomes" id="UP000095713"/>
    </source>
</evidence>
<proteinExistence type="predicted"/>
<name>A0A1E5TEP8_9FLAO</name>
<feature type="transmembrane region" description="Helical" evidence="2">
    <location>
        <begin position="99"/>
        <end position="121"/>
    </location>
</feature>
<dbReference type="Proteomes" id="UP000095713">
    <property type="component" value="Unassembled WGS sequence"/>
</dbReference>
<accession>A0A1E5TEP8</accession>
<dbReference type="AlphaFoldDB" id="A0A1E5TEP8"/>
<comment type="caution">
    <text evidence="3">The sequence shown here is derived from an EMBL/GenBank/DDBJ whole genome shotgun (WGS) entry which is preliminary data.</text>
</comment>
<feature type="region of interest" description="Disordered" evidence="1">
    <location>
        <begin position="225"/>
        <end position="251"/>
    </location>
</feature>
<organism evidence="3 4">
    <name type="scientific">Flavivirga aquatica</name>
    <dbReference type="NCBI Taxonomy" id="1849968"/>
    <lineage>
        <taxon>Bacteria</taxon>
        <taxon>Pseudomonadati</taxon>
        <taxon>Bacteroidota</taxon>
        <taxon>Flavobacteriia</taxon>
        <taxon>Flavobacteriales</taxon>
        <taxon>Flavobacteriaceae</taxon>
        <taxon>Flavivirga</taxon>
    </lineage>
</organism>
<keyword evidence="2" id="KW-0472">Membrane</keyword>